<dbReference type="OrthoDB" id="3638831at2759"/>
<evidence type="ECO:0000256" key="1">
    <source>
        <dbReference type="SAM" id="MobiDB-lite"/>
    </source>
</evidence>
<dbReference type="EMBL" id="JABCIY010000031">
    <property type="protein sequence ID" value="KAF7196081.1"/>
    <property type="molecule type" value="Genomic_DNA"/>
</dbReference>
<protein>
    <submittedName>
        <fullName evidence="2">Uncharacterized protein</fullName>
    </submittedName>
</protein>
<evidence type="ECO:0000313" key="3">
    <source>
        <dbReference type="Proteomes" id="UP000660729"/>
    </source>
</evidence>
<evidence type="ECO:0000313" key="2">
    <source>
        <dbReference type="EMBL" id="KAF7196081.1"/>
    </source>
</evidence>
<sequence length="603" mass="68247">MIHGAWAFNADSTIASSGEDKENHLSQLFIVRSSHTGAVKESVSCRIGSGSHSAMTTHVCRRGRRFLGAVRSWWNHVQAPIPTFSDCSPLATSSQASASVRSILPSRCTSPTEARIGRRARPINAQRGWSIADYVTKLHQLVYCMDEFHAEEETRAAIKFQLSKWIAPDGLKIDLDMISRRHRDAHETLEYHTDELTRRIERDRFVHLPEYLVDGLNHHRRARQHLQRLKEHGVRSRTSFDMPQPSHHGRDWGLKALMPSENRGTGDMRSQEPLGDMTQCICKELITRTLHDESVLQQERDCYNVDVVTSIDLIKDVEIAAPAVHTPPKRDIEDGNTADNAEIAENWAEIADLLKIFRNKRLKTLDGEAWMETIRKVENAGIAKKRALNELISEANQVYFTERLKTLKDVTEVEITFKEYQDEAMRAGLEPIAFLGNDGSRLVDEIDSQTFIFDHHAADHASNPALTHAGFKSANEVQVKNTLRDVAKWVDDVAALTLTPSLSVLEGQEKEVKEALLLSSVGLGDGRSFDEMRVGPTAARKSRLLWEVFVLMRGMPPFSWLMTFRFSEQIKLYQQKCESLRSEALRTRESLRLKAPPETASVT</sequence>
<gene>
    <name evidence="2" type="ORF">HII31_02482</name>
</gene>
<feature type="region of interest" description="Disordered" evidence="1">
    <location>
        <begin position="229"/>
        <end position="252"/>
    </location>
</feature>
<dbReference type="Proteomes" id="UP000660729">
    <property type="component" value="Unassembled WGS sequence"/>
</dbReference>
<comment type="caution">
    <text evidence="2">The sequence shown here is derived from an EMBL/GenBank/DDBJ whole genome shotgun (WGS) entry which is preliminary data.</text>
</comment>
<accession>A0A8H6RPG6</accession>
<organism evidence="2 3">
    <name type="scientific">Pseudocercospora fuligena</name>
    <dbReference type="NCBI Taxonomy" id="685502"/>
    <lineage>
        <taxon>Eukaryota</taxon>
        <taxon>Fungi</taxon>
        <taxon>Dikarya</taxon>
        <taxon>Ascomycota</taxon>
        <taxon>Pezizomycotina</taxon>
        <taxon>Dothideomycetes</taxon>
        <taxon>Dothideomycetidae</taxon>
        <taxon>Mycosphaerellales</taxon>
        <taxon>Mycosphaerellaceae</taxon>
        <taxon>Pseudocercospora</taxon>
    </lineage>
</organism>
<name>A0A8H6RPG6_9PEZI</name>
<keyword evidence="3" id="KW-1185">Reference proteome</keyword>
<dbReference type="AlphaFoldDB" id="A0A8H6RPG6"/>
<proteinExistence type="predicted"/>
<reference evidence="2" key="1">
    <citation type="submission" date="2020-04" db="EMBL/GenBank/DDBJ databases">
        <title>Draft genome resource of the tomato pathogen Pseudocercospora fuligena.</title>
        <authorList>
            <person name="Zaccaron A."/>
        </authorList>
    </citation>
    <scope>NUCLEOTIDE SEQUENCE</scope>
    <source>
        <strain evidence="2">PF001</strain>
    </source>
</reference>